<sequence>MQRPRSPNDRAASAIEYGAVVILVAALLGGLVFALNSGGGMLAGVDRAVCTLTGGECEPPESQAGAPEDPADPGDEEGRDEQPRPDDSPGPTPSDPGDPPDRDDREPSPSPGPPPSAPPEPEDPDQEVREETEAILEETEIGREYLEYLEDSDLDVTWEDGEGGYWNGEKIQIDGSWDPEFRASTVIHELTHDQMGHIDPEDFDSREEYREAMADFEVQAQLNELEMFEQLEEARGDDWVKPPRQAQYERVFMAQAEKASKAAYEEEYNRALEEQVESGNYGENREGAVAAAERTAERAADRAFEDARYDAMMDHFLDGDAVGSNSGEAYIDVWDRRYDEAHGEGDSGGGCGGFLWHECW</sequence>
<name>A0A2P8DUL7_9ACTN</name>
<accession>A0A2P8DUL7</accession>
<evidence type="ECO:0000256" key="1">
    <source>
        <dbReference type="SAM" id="MobiDB-lite"/>
    </source>
</evidence>
<dbReference type="Proteomes" id="UP000240542">
    <property type="component" value="Unassembled WGS sequence"/>
</dbReference>
<dbReference type="OrthoDB" id="9762420at2"/>
<organism evidence="3 4">
    <name type="scientific">Murinocardiopsis flavida</name>
    <dbReference type="NCBI Taxonomy" id="645275"/>
    <lineage>
        <taxon>Bacteria</taxon>
        <taxon>Bacillati</taxon>
        <taxon>Actinomycetota</taxon>
        <taxon>Actinomycetes</taxon>
        <taxon>Streptosporangiales</taxon>
        <taxon>Nocardiopsidaceae</taxon>
        <taxon>Murinocardiopsis</taxon>
    </lineage>
</organism>
<protein>
    <submittedName>
        <fullName evidence="3">Uncharacterized protein</fullName>
    </submittedName>
</protein>
<evidence type="ECO:0000313" key="3">
    <source>
        <dbReference type="EMBL" id="PSL00895.1"/>
    </source>
</evidence>
<keyword evidence="2" id="KW-0472">Membrane</keyword>
<feature type="compositionally biased region" description="Pro residues" evidence="1">
    <location>
        <begin position="88"/>
        <end position="97"/>
    </location>
</feature>
<proteinExistence type="predicted"/>
<evidence type="ECO:0000313" key="4">
    <source>
        <dbReference type="Proteomes" id="UP000240542"/>
    </source>
</evidence>
<gene>
    <name evidence="3" type="ORF">CLV63_101374</name>
</gene>
<feature type="transmembrane region" description="Helical" evidence="2">
    <location>
        <begin position="12"/>
        <end position="35"/>
    </location>
</feature>
<dbReference type="EMBL" id="PYGA01000001">
    <property type="protein sequence ID" value="PSL00895.1"/>
    <property type="molecule type" value="Genomic_DNA"/>
</dbReference>
<feature type="compositionally biased region" description="Pro residues" evidence="1">
    <location>
        <begin position="108"/>
        <end position="119"/>
    </location>
</feature>
<comment type="caution">
    <text evidence="3">The sequence shown here is derived from an EMBL/GenBank/DDBJ whole genome shotgun (WGS) entry which is preliminary data.</text>
</comment>
<feature type="region of interest" description="Disordered" evidence="1">
    <location>
        <begin position="54"/>
        <end position="131"/>
    </location>
</feature>
<feature type="compositionally biased region" description="Acidic residues" evidence="1">
    <location>
        <begin position="69"/>
        <end position="79"/>
    </location>
</feature>
<keyword evidence="2" id="KW-0812">Transmembrane</keyword>
<keyword evidence="4" id="KW-1185">Reference proteome</keyword>
<evidence type="ECO:0000256" key="2">
    <source>
        <dbReference type="SAM" id="Phobius"/>
    </source>
</evidence>
<dbReference type="RefSeq" id="WP_106581068.1">
    <property type="nucleotide sequence ID" value="NZ_PYGA01000001.1"/>
</dbReference>
<reference evidence="3 4" key="1">
    <citation type="submission" date="2018-03" db="EMBL/GenBank/DDBJ databases">
        <title>Genomic Encyclopedia of Archaeal and Bacterial Type Strains, Phase II (KMG-II): from individual species to whole genera.</title>
        <authorList>
            <person name="Goeker M."/>
        </authorList>
    </citation>
    <scope>NUCLEOTIDE SEQUENCE [LARGE SCALE GENOMIC DNA]</scope>
    <source>
        <strain evidence="3 4">DSM 45312</strain>
    </source>
</reference>
<keyword evidence="2" id="KW-1133">Transmembrane helix</keyword>
<dbReference type="AlphaFoldDB" id="A0A2P8DUL7"/>